<protein>
    <submittedName>
        <fullName evidence="2">Uncharacterized protein</fullName>
    </submittedName>
</protein>
<reference evidence="2" key="3">
    <citation type="submission" date="2025-09" db="UniProtKB">
        <authorList>
            <consortium name="Ensembl"/>
        </authorList>
    </citation>
    <scope>IDENTIFICATION</scope>
</reference>
<dbReference type="GeneTree" id="ENSGT00940000177852"/>
<dbReference type="Proteomes" id="UP000694620">
    <property type="component" value="Chromosome 3"/>
</dbReference>
<organism evidence="2 3">
    <name type="scientific">Erpetoichthys calabaricus</name>
    <name type="common">Rope fish</name>
    <name type="synonym">Calamoichthys calabaricus</name>
    <dbReference type="NCBI Taxonomy" id="27687"/>
    <lineage>
        <taxon>Eukaryota</taxon>
        <taxon>Metazoa</taxon>
        <taxon>Chordata</taxon>
        <taxon>Craniata</taxon>
        <taxon>Vertebrata</taxon>
        <taxon>Euteleostomi</taxon>
        <taxon>Actinopterygii</taxon>
        <taxon>Polypteriformes</taxon>
        <taxon>Polypteridae</taxon>
        <taxon>Erpetoichthys</taxon>
    </lineage>
</organism>
<evidence type="ECO:0000313" key="3">
    <source>
        <dbReference type="Proteomes" id="UP000694620"/>
    </source>
</evidence>
<sequence>MSLPCVILGMNEVIWQETRMMHANGSQDTSDVSMAGVPTGMTNIPGMQPALSGRSQDDANVGYFFQRQAGEQLGDTIHVDQVSQSSIP</sequence>
<feature type="region of interest" description="Disordered" evidence="1">
    <location>
        <begin position="25"/>
        <end position="55"/>
    </location>
</feature>
<evidence type="ECO:0000256" key="1">
    <source>
        <dbReference type="SAM" id="MobiDB-lite"/>
    </source>
</evidence>
<keyword evidence="3" id="KW-1185">Reference proteome</keyword>
<name>A0A8C4X383_ERPCA</name>
<evidence type="ECO:0000313" key="2">
    <source>
        <dbReference type="Ensembl" id="ENSECRP00000002201.1"/>
    </source>
</evidence>
<dbReference type="AlphaFoldDB" id="A0A8C4X383"/>
<proteinExistence type="predicted"/>
<reference evidence="2" key="1">
    <citation type="submission" date="2021-06" db="EMBL/GenBank/DDBJ databases">
        <authorList>
            <consortium name="Wellcome Sanger Institute Data Sharing"/>
        </authorList>
    </citation>
    <scope>NUCLEOTIDE SEQUENCE [LARGE SCALE GENOMIC DNA]</scope>
</reference>
<reference evidence="2" key="2">
    <citation type="submission" date="2025-08" db="UniProtKB">
        <authorList>
            <consortium name="Ensembl"/>
        </authorList>
    </citation>
    <scope>IDENTIFICATION</scope>
</reference>
<accession>A0A8C4X383</accession>
<dbReference type="Ensembl" id="ENSECRT00000002229.1">
    <property type="protein sequence ID" value="ENSECRP00000002201.1"/>
    <property type="gene ID" value="ENSECRG00000001518.1"/>
</dbReference>